<keyword evidence="4" id="KW-0687">Ribonucleoprotein</keyword>
<comment type="subcellular location">
    <subcellularLocation>
        <location evidence="1">Plastid</location>
        <location evidence="1">Chloroplast</location>
    </subcellularLocation>
</comment>
<dbReference type="Pfam" id="PF00886">
    <property type="entry name" value="Ribosomal_S16"/>
    <property type="match status" value="1"/>
</dbReference>
<evidence type="ECO:0000313" key="7">
    <source>
        <dbReference type="Proteomes" id="UP001165190"/>
    </source>
</evidence>
<keyword evidence="7" id="KW-1185">Reference proteome</keyword>
<evidence type="ECO:0000313" key="5">
    <source>
        <dbReference type="EMBL" id="GMI99370.1"/>
    </source>
</evidence>
<dbReference type="GO" id="GO:0032543">
    <property type="term" value="P:mitochondrial translation"/>
    <property type="evidence" value="ECO:0007669"/>
    <property type="project" value="TreeGrafter"/>
</dbReference>
<accession>A0A9W7IQ80</accession>
<evidence type="ECO:0000256" key="2">
    <source>
        <dbReference type="ARBA" id="ARBA00006668"/>
    </source>
</evidence>
<dbReference type="GO" id="GO:0015935">
    <property type="term" value="C:small ribosomal subunit"/>
    <property type="evidence" value="ECO:0007669"/>
    <property type="project" value="TreeGrafter"/>
</dbReference>
<dbReference type="OrthoDB" id="407221at2759"/>
<dbReference type="PANTHER" id="PTHR12919">
    <property type="entry name" value="30S RIBOSOMAL PROTEIN S16"/>
    <property type="match status" value="1"/>
</dbReference>
<dbReference type="InterPro" id="IPR000307">
    <property type="entry name" value="Ribosomal_bS16"/>
</dbReference>
<reference evidence="5" key="1">
    <citation type="submission" date="2023-05" db="EMBL/GenBank/DDBJ databases">
        <title>Genome and transcriptome analyses reveal genes involved in the formation of fine ridges on petal epidermal cells in Hibiscus trionum.</title>
        <authorList>
            <person name="Koshimizu S."/>
            <person name="Masuda S."/>
            <person name="Ishii T."/>
            <person name="Shirasu K."/>
            <person name="Hoshino A."/>
            <person name="Arita M."/>
        </authorList>
    </citation>
    <scope>NUCLEOTIDE SEQUENCE</scope>
    <source>
        <strain evidence="5">Hamamatsu line</strain>
    </source>
</reference>
<protein>
    <recommendedName>
        <fullName evidence="8">30S ribosomal protein S16</fullName>
    </recommendedName>
</protein>
<dbReference type="GO" id="GO:0003735">
    <property type="term" value="F:structural constituent of ribosome"/>
    <property type="evidence" value="ECO:0007669"/>
    <property type="project" value="InterPro"/>
</dbReference>
<dbReference type="EMBL" id="BSYR01000034">
    <property type="protein sequence ID" value="GMI99371.1"/>
    <property type="molecule type" value="Genomic_DNA"/>
</dbReference>
<proteinExistence type="inferred from homology"/>
<organism evidence="5 7">
    <name type="scientific">Hibiscus trionum</name>
    <name type="common">Flower of an hour</name>
    <dbReference type="NCBI Taxonomy" id="183268"/>
    <lineage>
        <taxon>Eukaryota</taxon>
        <taxon>Viridiplantae</taxon>
        <taxon>Streptophyta</taxon>
        <taxon>Embryophyta</taxon>
        <taxon>Tracheophyta</taxon>
        <taxon>Spermatophyta</taxon>
        <taxon>Magnoliopsida</taxon>
        <taxon>eudicotyledons</taxon>
        <taxon>Gunneridae</taxon>
        <taxon>Pentapetalae</taxon>
        <taxon>rosids</taxon>
        <taxon>malvids</taxon>
        <taxon>Malvales</taxon>
        <taxon>Malvaceae</taxon>
        <taxon>Malvoideae</taxon>
        <taxon>Hibiscus</taxon>
    </lineage>
</organism>
<dbReference type="GO" id="GO:0005739">
    <property type="term" value="C:mitochondrion"/>
    <property type="evidence" value="ECO:0007669"/>
    <property type="project" value="GOC"/>
</dbReference>
<evidence type="ECO:0008006" key="8">
    <source>
        <dbReference type="Google" id="ProtNLM"/>
    </source>
</evidence>
<evidence type="ECO:0000313" key="6">
    <source>
        <dbReference type="EMBL" id="GMI99371.1"/>
    </source>
</evidence>
<evidence type="ECO:0000256" key="3">
    <source>
        <dbReference type="ARBA" id="ARBA00022980"/>
    </source>
</evidence>
<keyword evidence="3" id="KW-0689">Ribosomal protein</keyword>
<evidence type="ECO:0000256" key="1">
    <source>
        <dbReference type="ARBA" id="ARBA00004229"/>
    </source>
</evidence>
<dbReference type="AlphaFoldDB" id="A0A9W7IQ80"/>
<gene>
    <name evidence="5" type="ORF">HRI_003606300</name>
    <name evidence="6" type="ORF">HRI_003606400</name>
</gene>
<dbReference type="Proteomes" id="UP001165190">
    <property type="component" value="Unassembled WGS sequence"/>
</dbReference>
<sequence>MSADNRSPRERKHLEVLGYYNPLPGQDGGKRMGLKYERVKYWLSVGGTAFRSGPTHSFQSWIISPTSYDGNGTQERTT</sequence>
<dbReference type="EMBL" id="BSYR01000034">
    <property type="protein sequence ID" value="GMI99370.1"/>
    <property type="molecule type" value="Genomic_DNA"/>
</dbReference>
<comment type="caution">
    <text evidence="5">The sequence shown here is derived from an EMBL/GenBank/DDBJ whole genome shotgun (WGS) entry which is preliminary data.</text>
</comment>
<dbReference type="PANTHER" id="PTHR12919:SF39">
    <property type="entry name" value="SMALL RIBOSOMAL SUBUNIT PROTEIN BS16M_BS16C"/>
    <property type="match status" value="1"/>
</dbReference>
<dbReference type="Gene3D" id="3.30.1320.10">
    <property type="match status" value="1"/>
</dbReference>
<name>A0A9W7IQ80_HIBTR</name>
<evidence type="ECO:0000256" key="4">
    <source>
        <dbReference type="ARBA" id="ARBA00023274"/>
    </source>
</evidence>
<comment type="similarity">
    <text evidence="2">Belongs to the bacterial ribosomal protein bS16 family.</text>
</comment>
<dbReference type="InterPro" id="IPR023803">
    <property type="entry name" value="Ribosomal_bS16_dom_sf"/>
</dbReference>
<dbReference type="SUPFAM" id="SSF54565">
    <property type="entry name" value="Ribosomal protein S16"/>
    <property type="match status" value="1"/>
</dbReference>
<dbReference type="GO" id="GO:0009507">
    <property type="term" value="C:chloroplast"/>
    <property type="evidence" value="ECO:0007669"/>
    <property type="project" value="UniProtKB-SubCell"/>
</dbReference>